<evidence type="ECO:0000313" key="2">
    <source>
        <dbReference type="EMBL" id="ALL12934.1"/>
    </source>
</evidence>
<keyword evidence="3" id="KW-1185">Reference proteome</keyword>
<gene>
    <name evidence="2" type="ORF">AQ619_05970</name>
</gene>
<protein>
    <submittedName>
        <fullName evidence="2">Uncharacterized protein</fullName>
    </submittedName>
</protein>
<keyword evidence="1" id="KW-0472">Membrane</keyword>
<dbReference type="Proteomes" id="UP000056905">
    <property type="component" value="Chromosome"/>
</dbReference>
<evidence type="ECO:0000256" key="1">
    <source>
        <dbReference type="SAM" id="Phobius"/>
    </source>
</evidence>
<accession>A0A0P0NXU7</accession>
<name>A0A0P0NXU7_9CAUL</name>
<feature type="transmembrane region" description="Helical" evidence="1">
    <location>
        <begin position="46"/>
        <end position="67"/>
    </location>
</feature>
<dbReference type="KEGG" id="chq:AQ619_05970"/>
<dbReference type="OrthoDB" id="7210524at2"/>
<keyword evidence="1" id="KW-1133">Transmembrane helix</keyword>
<dbReference type="RefSeq" id="WP_062145441.1">
    <property type="nucleotide sequence ID" value="NZ_CP013002.1"/>
</dbReference>
<feature type="transmembrane region" description="Helical" evidence="1">
    <location>
        <begin position="107"/>
        <end position="124"/>
    </location>
</feature>
<organism evidence="2 3">
    <name type="scientific">Caulobacter henricii</name>
    <dbReference type="NCBI Taxonomy" id="69395"/>
    <lineage>
        <taxon>Bacteria</taxon>
        <taxon>Pseudomonadati</taxon>
        <taxon>Pseudomonadota</taxon>
        <taxon>Alphaproteobacteria</taxon>
        <taxon>Caulobacterales</taxon>
        <taxon>Caulobacteraceae</taxon>
        <taxon>Caulobacter</taxon>
    </lineage>
</organism>
<evidence type="ECO:0000313" key="3">
    <source>
        <dbReference type="Proteomes" id="UP000056905"/>
    </source>
</evidence>
<feature type="transmembrane region" description="Helical" evidence="1">
    <location>
        <begin position="74"/>
        <end position="95"/>
    </location>
</feature>
<proteinExistence type="predicted"/>
<reference evidence="2 3" key="1">
    <citation type="submission" date="2015-10" db="EMBL/GenBank/DDBJ databases">
        <title>Conservation of the essential genome among Caulobacter and Brevundimonas species.</title>
        <authorList>
            <person name="Scott D."/>
            <person name="Ely B."/>
        </authorList>
    </citation>
    <scope>NUCLEOTIDE SEQUENCE [LARGE SCALE GENOMIC DNA]</scope>
    <source>
        <strain evidence="2 3">CB4</strain>
    </source>
</reference>
<sequence>MRWIPTAVLALMGLINLGRGAIHTFTADGGARSIAGLDLSSNRETIVSFLATLGLVQMAKGVFELYVVARRRDLVALFLAMQTVDTLLAVGNLYFWRPLPVTVPGQPFNLVLLFVQMAALALALRSSPSVPAARAAT</sequence>
<dbReference type="AlphaFoldDB" id="A0A0P0NXU7"/>
<keyword evidence="1" id="KW-0812">Transmembrane</keyword>
<dbReference type="EMBL" id="CP013002">
    <property type="protein sequence ID" value="ALL12934.1"/>
    <property type="molecule type" value="Genomic_DNA"/>
</dbReference>